<organism evidence="2 3">
    <name type="scientific">Noviherbaspirillum cavernae</name>
    <dbReference type="NCBI Taxonomy" id="2320862"/>
    <lineage>
        <taxon>Bacteria</taxon>
        <taxon>Pseudomonadati</taxon>
        <taxon>Pseudomonadota</taxon>
        <taxon>Betaproteobacteria</taxon>
        <taxon>Burkholderiales</taxon>
        <taxon>Oxalobacteraceae</taxon>
        <taxon>Noviherbaspirillum</taxon>
    </lineage>
</organism>
<reference evidence="2 3" key="1">
    <citation type="submission" date="2018-09" db="EMBL/GenBank/DDBJ databases">
        <authorList>
            <person name="Zhu H."/>
        </authorList>
    </citation>
    <scope>NUCLEOTIDE SEQUENCE [LARGE SCALE GENOMIC DNA]</scope>
    <source>
        <strain evidence="2 3">K2R10-39</strain>
    </source>
</reference>
<dbReference type="Proteomes" id="UP000285190">
    <property type="component" value="Unassembled WGS sequence"/>
</dbReference>
<protein>
    <submittedName>
        <fullName evidence="2">Type II secretion system protein</fullName>
    </submittedName>
</protein>
<feature type="transmembrane region" description="Helical" evidence="1">
    <location>
        <begin position="16"/>
        <end position="40"/>
    </location>
</feature>
<evidence type="ECO:0000256" key="1">
    <source>
        <dbReference type="SAM" id="Phobius"/>
    </source>
</evidence>
<accession>A0A418WYH5</accession>
<dbReference type="EMBL" id="QYUN01000002">
    <property type="protein sequence ID" value="RJG05277.1"/>
    <property type="molecule type" value="Genomic_DNA"/>
</dbReference>
<dbReference type="AlphaFoldDB" id="A0A418WYH5"/>
<proteinExistence type="predicted"/>
<keyword evidence="1" id="KW-0812">Transmembrane</keyword>
<name>A0A418WYH5_9BURK</name>
<gene>
    <name evidence="2" type="ORF">D3870_03910</name>
</gene>
<dbReference type="OrthoDB" id="5608857at2"/>
<evidence type="ECO:0000313" key="2">
    <source>
        <dbReference type="EMBL" id="RJG05277.1"/>
    </source>
</evidence>
<keyword evidence="1" id="KW-1133">Transmembrane helix</keyword>
<keyword evidence="1" id="KW-0472">Membrane</keyword>
<sequence>MSRIGHDRMRANGFTYLGVLILVAVMGLVSTASVQVGVILQRRAAEEELLSIGMEFRNALTSYANATPTGKTTYPQSLQDLLKDPRYPNPRRHLRKLYADPLTGKEEWGTIAAPDGTGIAGVYSLSNAVPIKIGNFPIPFQEFAGKNTYREWKFTAIQLMQGAMPAIPVQPRP</sequence>
<keyword evidence="3" id="KW-1185">Reference proteome</keyword>
<comment type="caution">
    <text evidence="2">The sequence shown here is derived from an EMBL/GenBank/DDBJ whole genome shotgun (WGS) entry which is preliminary data.</text>
</comment>
<evidence type="ECO:0000313" key="3">
    <source>
        <dbReference type="Proteomes" id="UP000285190"/>
    </source>
</evidence>